<evidence type="ECO:0000259" key="14">
    <source>
        <dbReference type="PROSITE" id="PS50052"/>
    </source>
</evidence>
<dbReference type="FunFam" id="3.40.50.300:FF:000855">
    <property type="entry name" value="Guanylate kinase"/>
    <property type="match status" value="1"/>
</dbReference>
<keyword evidence="10 13" id="KW-0067">ATP-binding</keyword>
<comment type="subcellular location">
    <subcellularLocation>
        <location evidence="2 13">Cytoplasm</location>
    </subcellularLocation>
</comment>
<dbReference type="InterPro" id="IPR027417">
    <property type="entry name" value="P-loop_NTPase"/>
</dbReference>
<dbReference type="AlphaFoldDB" id="A0AB33QNU1"/>
<organism evidence="15 16">
    <name type="scientific">Haemophilus parainfluenzae (strain T3T1)</name>
    <dbReference type="NCBI Taxonomy" id="862965"/>
    <lineage>
        <taxon>Bacteria</taxon>
        <taxon>Pseudomonadati</taxon>
        <taxon>Pseudomonadota</taxon>
        <taxon>Gammaproteobacteria</taxon>
        <taxon>Pasteurellales</taxon>
        <taxon>Pasteurellaceae</taxon>
        <taxon>Haemophilus</taxon>
    </lineage>
</organism>
<dbReference type="InterPro" id="IPR020590">
    <property type="entry name" value="Guanylate_kinase_CS"/>
</dbReference>
<dbReference type="CDD" id="cd00071">
    <property type="entry name" value="GMPK"/>
    <property type="match status" value="1"/>
</dbReference>
<evidence type="ECO:0000256" key="7">
    <source>
        <dbReference type="ARBA" id="ARBA00022679"/>
    </source>
</evidence>
<dbReference type="InterPro" id="IPR008144">
    <property type="entry name" value="Guanylate_kin-like_dom"/>
</dbReference>
<comment type="catalytic activity">
    <reaction evidence="12 13">
        <text>GMP + ATP = GDP + ADP</text>
        <dbReference type="Rhea" id="RHEA:20780"/>
        <dbReference type="ChEBI" id="CHEBI:30616"/>
        <dbReference type="ChEBI" id="CHEBI:58115"/>
        <dbReference type="ChEBI" id="CHEBI:58189"/>
        <dbReference type="ChEBI" id="CHEBI:456216"/>
        <dbReference type="EC" id="2.7.4.8"/>
    </reaction>
</comment>
<dbReference type="InterPro" id="IPR008145">
    <property type="entry name" value="GK/Ca_channel_bsu"/>
</dbReference>
<feature type="binding site" evidence="13">
    <location>
        <begin position="32"/>
        <end position="39"/>
    </location>
    <ligand>
        <name>ATP</name>
        <dbReference type="ChEBI" id="CHEBI:30616"/>
    </ligand>
</feature>
<feature type="domain" description="Guanylate kinase-like" evidence="14">
    <location>
        <begin position="25"/>
        <end position="206"/>
    </location>
</feature>
<dbReference type="FunFam" id="3.30.63.10:FF:000002">
    <property type="entry name" value="Guanylate kinase 1"/>
    <property type="match status" value="1"/>
</dbReference>
<evidence type="ECO:0000256" key="10">
    <source>
        <dbReference type="ARBA" id="ARBA00022840"/>
    </source>
</evidence>
<dbReference type="KEGG" id="hpr:PARA_20010"/>
<evidence type="ECO:0000256" key="13">
    <source>
        <dbReference type="HAMAP-Rule" id="MF_00328"/>
    </source>
</evidence>
<evidence type="ECO:0000256" key="1">
    <source>
        <dbReference type="ARBA" id="ARBA00003531"/>
    </source>
</evidence>
<evidence type="ECO:0000256" key="3">
    <source>
        <dbReference type="ARBA" id="ARBA00005790"/>
    </source>
</evidence>
<evidence type="ECO:0000256" key="11">
    <source>
        <dbReference type="ARBA" id="ARBA00030128"/>
    </source>
</evidence>
<dbReference type="EMBL" id="FQ312002">
    <property type="protein sequence ID" value="CBW16101.1"/>
    <property type="molecule type" value="Genomic_DNA"/>
</dbReference>
<proteinExistence type="inferred from homology"/>
<protein>
    <recommendedName>
        <fullName evidence="5 13">Guanylate kinase</fullName>
        <ecNumber evidence="4 13">2.7.4.8</ecNumber>
    </recommendedName>
    <alternativeName>
        <fullName evidence="11 13">GMP kinase</fullName>
    </alternativeName>
</protein>
<dbReference type="SUPFAM" id="SSF52540">
    <property type="entry name" value="P-loop containing nucleoside triphosphate hydrolases"/>
    <property type="match status" value="1"/>
</dbReference>
<accession>A0AB33QNU1</accession>
<evidence type="ECO:0000256" key="9">
    <source>
        <dbReference type="ARBA" id="ARBA00022777"/>
    </source>
</evidence>
<dbReference type="Proteomes" id="UP000007052">
    <property type="component" value="Chromosome"/>
</dbReference>
<dbReference type="GO" id="GO:0005829">
    <property type="term" value="C:cytosol"/>
    <property type="evidence" value="ECO:0007669"/>
    <property type="project" value="TreeGrafter"/>
</dbReference>
<comment type="function">
    <text evidence="1 13">Essential for recycling GMP and indirectly, cGMP.</text>
</comment>
<evidence type="ECO:0000256" key="8">
    <source>
        <dbReference type="ARBA" id="ARBA00022741"/>
    </source>
</evidence>
<dbReference type="GO" id="GO:0004385">
    <property type="term" value="F:GMP kinase activity"/>
    <property type="evidence" value="ECO:0007669"/>
    <property type="project" value="UniProtKB-UniRule"/>
</dbReference>
<dbReference type="PROSITE" id="PS00856">
    <property type="entry name" value="GUANYLATE_KINASE_1"/>
    <property type="match status" value="1"/>
</dbReference>
<dbReference type="EC" id="2.7.4.8" evidence="4 13"/>
<evidence type="ECO:0000256" key="4">
    <source>
        <dbReference type="ARBA" id="ARBA00012961"/>
    </source>
</evidence>
<keyword evidence="6 13" id="KW-0963">Cytoplasm</keyword>
<dbReference type="PANTHER" id="PTHR23117">
    <property type="entry name" value="GUANYLATE KINASE-RELATED"/>
    <property type="match status" value="1"/>
</dbReference>
<dbReference type="PANTHER" id="PTHR23117:SF13">
    <property type="entry name" value="GUANYLATE KINASE"/>
    <property type="match status" value="1"/>
</dbReference>
<name>A0AB33QNU1_HAEP3</name>
<reference evidence="16" key="1">
    <citation type="submission" date="2010-07" db="EMBL/GenBank/DDBJ databases">
        <title>The genome sequence of Haemophilus parainfluenzae T3T1.</title>
        <authorList>
            <person name="Crook D."/>
            <person name="Hood D."/>
            <person name="Moxon R."/>
            <person name="Parkhill J."/>
            <person name="Aslett M."/>
            <person name="Bentley S.D."/>
        </authorList>
    </citation>
    <scope>NUCLEOTIDE SEQUENCE [LARGE SCALE GENOMIC DNA]</scope>
    <source>
        <strain evidence="16">T3T1</strain>
    </source>
</reference>
<evidence type="ECO:0000256" key="2">
    <source>
        <dbReference type="ARBA" id="ARBA00004496"/>
    </source>
</evidence>
<dbReference type="NCBIfam" id="TIGR03263">
    <property type="entry name" value="guanyl_kin"/>
    <property type="match status" value="1"/>
</dbReference>
<evidence type="ECO:0000256" key="5">
    <source>
        <dbReference type="ARBA" id="ARBA00016296"/>
    </source>
</evidence>
<dbReference type="Pfam" id="PF00625">
    <property type="entry name" value="Guanylate_kin"/>
    <property type="match status" value="1"/>
</dbReference>
<keyword evidence="9 13" id="KW-0418">Kinase</keyword>
<sequence>MTALFIFFLYNKNKQQEEVSIMSQGNLYILSAPSGAGKSSLISALLEKNQGTKKMVSISHTTRSPRPGESHGVHYYFVSVEEFETLIEKGHFLEYAKVFGGNYYGTSLPAIEENLAKGIDVFLDIDWQGAQQIRQKVPSVKSIFILPPSLPELERRLVGRGQDSKEVIAERMSKAISEISHYDEYDYVIVNDNFEQALADLQSILQAERLTKAYQQTENADLIHQLLAK</sequence>
<comment type="similarity">
    <text evidence="3 13">Belongs to the guanylate kinase family.</text>
</comment>
<dbReference type="GO" id="GO:0005524">
    <property type="term" value="F:ATP binding"/>
    <property type="evidence" value="ECO:0007669"/>
    <property type="project" value="UniProtKB-UniRule"/>
</dbReference>
<gene>
    <name evidence="13" type="primary">gmk</name>
    <name evidence="15" type="ordered locus">PARA_20010</name>
</gene>
<dbReference type="HAMAP" id="MF_00328">
    <property type="entry name" value="Guanylate_kinase"/>
    <property type="match status" value="1"/>
</dbReference>
<evidence type="ECO:0000256" key="12">
    <source>
        <dbReference type="ARBA" id="ARBA00048594"/>
    </source>
</evidence>
<dbReference type="Gene3D" id="3.40.50.300">
    <property type="entry name" value="P-loop containing nucleotide triphosphate hydrolases"/>
    <property type="match status" value="2"/>
</dbReference>
<evidence type="ECO:0000313" key="16">
    <source>
        <dbReference type="Proteomes" id="UP000007052"/>
    </source>
</evidence>
<keyword evidence="8 13" id="KW-0547">Nucleotide-binding</keyword>
<keyword evidence="7 13" id="KW-0808">Transferase</keyword>
<dbReference type="Gene3D" id="3.30.63.10">
    <property type="entry name" value="Guanylate Kinase phosphate binding domain"/>
    <property type="match status" value="1"/>
</dbReference>
<dbReference type="InterPro" id="IPR017665">
    <property type="entry name" value="Guanylate_kinase"/>
</dbReference>
<dbReference type="PROSITE" id="PS50052">
    <property type="entry name" value="GUANYLATE_KINASE_2"/>
    <property type="match status" value="1"/>
</dbReference>
<evidence type="ECO:0000313" key="15">
    <source>
        <dbReference type="EMBL" id="CBW16101.1"/>
    </source>
</evidence>
<evidence type="ECO:0000256" key="6">
    <source>
        <dbReference type="ARBA" id="ARBA00022490"/>
    </source>
</evidence>
<dbReference type="SMART" id="SM00072">
    <property type="entry name" value="GuKc"/>
    <property type="match status" value="1"/>
</dbReference>